<accession>A0A8F6YCP5</accession>
<keyword evidence="4" id="KW-1185">Reference proteome</keyword>
<reference evidence="3 4" key="1">
    <citation type="submission" date="2021-07" db="EMBL/GenBank/DDBJ databases">
        <title>A novel Jannaschia species isolated from marine dinoflagellate Ceratoperidinium margalefii.</title>
        <authorList>
            <person name="Jiang Y."/>
            <person name="Li Z."/>
        </authorList>
    </citation>
    <scope>NUCLEOTIDE SEQUENCE [LARGE SCALE GENOMIC DNA]</scope>
    <source>
        <strain evidence="3 4">J12C1-MA-4</strain>
    </source>
</reference>
<dbReference type="Proteomes" id="UP000825009">
    <property type="component" value="Chromosome"/>
</dbReference>
<dbReference type="RefSeq" id="WP_219002301.1">
    <property type="nucleotide sequence ID" value="NZ_CP079194.1"/>
</dbReference>
<evidence type="ECO:0000256" key="1">
    <source>
        <dbReference type="SAM" id="MobiDB-lite"/>
    </source>
</evidence>
<protein>
    <submittedName>
        <fullName evidence="3">Hint domain-containing protein</fullName>
    </submittedName>
</protein>
<dbReference type="EMBL" id="CP079194">
    <property type="protein sequence ID" value="QXT39565.1"/>
    <property type="molecule type" value="Genomic_DNA"/>
</dbReference>
<dbReference type="Pfam" id="PF13403">
    <property type="entry name" value="Hint_2"/>
    <property type="match status" value="1"/>
</dbReference>
<feature type="compositionally biased region" description="Basic and acidic residues" evidence="1">
    <location>
        <begin position="15"/>
        <end position="32"/>
    </location>
</feature>
<dbReference type="InterPro" id="IPR028992">
    <property type="entry name" value="Hedgehog/Intein_dom"/>
</dbReference>
<name>A0A8F6YCP5_9RHOB</name>
<dbReference type="KEGG" id="gce:KYE46_16860"/>
<feature type="region of interest" description="Disordered" evidence="1">
    <location>
        <begin position="1"/>
        <end position="32"/>
    </location>
</feature>
<dbReference type="AlphaFoldDB" id="A0A8F6YCP5"/>
<evidence type="ECO:0000313" key="4">
    <source>
        <dbReference type="Proteomes" id="UP000825009"/>
    </source>
</evidence>
<evidence type="ECO:0000259" key="2">
    <source>
        <dbReference type="Pfam" id="PF13403"/>
    </source>
</evidence>
<gene>
    <name evidence="3" type="ORF">KYE46_16860</name>
</gene>
<evidence type="ECO:0000313" key="3">
    <source>
        <dbReference type="EMBL" id="QXT39565.1"/>
    </source>
</evidence>
<sequence>MAFNDRRLTQQGRAVSRDAGGDGDHRNDPGKTFVIRDGHGCDVIKGFSPRDTIAFDMAEIRTVRDVFARTSGITDTTIRFDNGDWLRLEGIAPKVLKAENFSFTVGPICFLAGTPMLTERGEVPIEDLRPDDILWTKDHGWQALRLVVRETIAFTHRDDKAKPILIPAGALGPGQPAVDLKISPQHRILRMMEDTGDEVLVPAIDLVGRNGIRQMRGKKRAEYLNVVMERHSVVQVAGCWLESLLVTSRYLSGQTRAARQLLDRARTTAPARRVERIGVRPRHLKTG</sequence>
<proteinExistence type="predicted"/>
<feature type="domain" description="Hedgehog/Intein (Hint)" evidence="2">
    <location>
        <begin position="108"/>
        <end position="246"/>
    </location>
</feature>
<organism evidence="3 4">
    <name type="scientific">Gymnodinialimonas ceratoperidinii</name>
    <dbReference type="NCBI Taxonomy" id="2856823"/>
    <lineage>
        <taxon>Bacteria</taxon>
        <taxon>Pseudomonadati</taxon>
        <taxon>Pseudomonadota</taxon>
        <taxon>Alphaproteobacteria</taxon>
        <taxon>Rhodobacterales</taxon>
        <taxon>Paracoccaceae</taxon>
        <taxon>Gymnodinialimonas</taxon>
    </lineage>
</organism>